<feature type="compositionally biased region" description="Basic and acidic residues" evidence="9">
    <location>
        <begin position="460"/>
        <end position="481"/>
    </location>
</feature>
<gene>
    <name evidence="11" type="ORF">CDAUBV1_LOCUS10272</name>
</gene>
<keyword evidence="6 8" id="KW-0539">Nucleus</keyword>
<dbReference type="SUPFAM" id="SSF46785">
    <property type="entry name" value="Winged helix' DNA-binding domain"/>
    <property type="match status" value="1"/>
</dbReference>
<evidence type="ECO:0000256" key="9">
    <source>
        <dbReference type="SAM" id="MobiDB-lite"/>
    </source>
</evidence>
<dbReference type="Pfam" id="PF00250">
    <property type="entry name" value="Forkhead"/>
    <property type="match status" value="1"/>
</dbReference>
<dbReference type="GO" id="GO:0000981">
    <property type="term" value="F:DNA-binding transcription factor activity, RNA polymerase II-specific"/>
    <property type="evidence" value="ECO:0007669"/>
    <property type="project" value="TreeGrafter"/>
</dbReference>
<dbReference type="Proteomes" id="UP001497525">
    <property type="component" value="Unassembled WGS sequence"/>
</dbReference>
<evidence type="ECO:0000256" key="3">
    <source>
        <dbReference type="ARBA" id="ARBA00023125"/>
    </source>
</evidence>
<feature type="compositionally biased region" description="Low complexity" evidence="9">
    <location>
        <begin position="626"/>
        <end position="643"/>
    </location>
</feature>
<dbReference type="SMART" id="SM00339">
    <property type="entry name" value="FH"/>
    <property type="match status" value="1"/>
</dbReference>
<dbReference type="InterPro" id="IPR036388">
    <property type="entry name" value="WH-like_DNA-bd_sf"/>
</dbReference>
<dbReference type="Gene3D" id="1.10.10.10">
    <property type="entry name" value="Winged helix-like DNA-binding domain superfamily/Winged helix DNA-binding domain"/>
    <property type="match status" value="1"/>
</dbReference>
<dbReference type="InterPro" id="IPR001766">
    <property type="entry name" value="Fork_head_dom"/>
</dbReference>
<accession>A0AAV2TJE1</accession>
<feature type="region of interest" description="Disordered" evidence="9">
    <location>
        <begin position="448"/>
        <end position="500"/>
    </location>
</feature>
<dbReference type="AlphaFoldDB" id="A0AAV2TJE1"/>
<evidence type="ECO:0000256" key="7">
    <source>
        <dbReference type="ARBA" id="ARBA00034770"/>
    </source>
</evidence>
<name>A0AAV2TJE1_CALDB</name>
<evidence type="ECO:0000256" key="1">
    <source>
        <dbReference type="ARBA" id="ARBA00022794"/>
    </source>
</evidence>
<evidence type="ECO:0000259" key="10">
    <source>
        <dbReference type="PROSITE" id="PS50039"/>
    </source>
</evidence>
<keyword evidence="2" id="KW-0805">Transcription regulation</keyword>
<comment type="subcellular location">
    <subcellularLocation>
        <location evidence="8">Nucleus</location>
    </subcellularLocation>
</comment>
<dbReference type="PRINTS" id="PR00053">
    <property type="entry name" value="FORKHEAD"/>
</dbReference>
<evidence type="ECO:0000313" key="11">
    <source>
        <dbReference type="EMBL" id="CAL5136196.1"/>
    </source>
</evidence>
<feature type="compositionally biased region" description="Polar residues" evidence="9">
    <location>
        <begin position="331"/>
        <end position="342"/>
    </location>
</feature>
<feature type="compositionally biased region" description="Polar residues" evidence="9">
    <location>
        <begin position="924"/>
        <end position="937"/>
    </location>
</feature>
<protein>
    <recommendedName>
        <fullName evidence="10">Fork-head domain-containing protein</fullName>
    </recommendedName>
</protein>
<proteinExistence type="inferred from homology"/>
<feature type="region of interest" description="Disordered" evidence="9">
    <location>
        <begin position="918"/>
        <end position="937"/>
    </location>
</feature>
<reference evidence="11" key="1">
    <citation type="submission" date="2024-06" db="EMBL/GenBank/DDBJ databases">
        <authorList>
            <person name="Liu X."/>
            <person name="Lenzi L."/>
            <person name="Haldenby T S."/>
            <person name="Uol C."/>
        </authorList>
    </citation>
    <scope>NUCLEOTIDE SEQUENCE</scope>
</reference>
<dbReference type="PROSITE" id="PS00657">
    <property type="entry name" value="FORK_HEAD_1"/>
    <property type="match status" value="1"/>
</dbReference>
<dbReference type="CDD" id="cd20023">
    <property type="entry name" value="FH_FOXJ1"/>
    <property type="match status" value="1"/>
</dbReference>
<dbReference type="GO" id="GO:0005634">
    <property type="term" value="C:nucleus"/>
    <property type="evidence" value="ECO:0007669"/>
    <property type="project" value="UniProtKB-SubCell"/>
</dbReference>
<dbReference type="FunFam" id="1.10.10.10:FF:000135">
    <property type="entry name" value="forkhead box protein G1"/>
    <property type="match status" value="1"/>
</dbReference>
<evidence type="ECO:0000256" key="2">
    <source>
        <dbReference type="ARBA" id="ARBA00023015"/>
    </source>
</evidence>
<dbReference type="PANTHER" id="PTHR46805:SF1">
    <property type="entry name" value="FORKHEAD BOX PROTEIN J1"/>
    <property type="match status" value="1"/>
</dbReference>
<dbReference type="InterPro" id="IPR047512">
    <property type="entry name" value="FH_FOXJ1"/>
</dbReference>
<keyword evidence="4" id="KW-0010">Activator</keyword>
<dbReference type="EMBL" id="CAXLJL010000290">
    <property type="protein sequence ID" value="CAL5136196.1"/>
    <property type="molecule type" value="Genomic_DNA"/>
</dbReference>
<dbReference type="InterPro" id="IPR030456">
    <property type="entry name" value="TF_fork_head_CS_2"/>
</dbReference>
<dbReference type="GO" id="GO:0030030">
    <property type="term" value="P:cell projection organization"/>
    <property type="evidence" value="ECO:0007669"/>
    <property type="project" value="UniProtKB-KW"/>
</dbReference>
<evidence type="ECO:0000256" key="5">
    <source>
        <dbReference type="ARBA" id="ARBA00023163"/>
    </source>
</evidence>
<dbReference type="InterPro" id="IPR036390">
    <property type="entry name" value="WH_DNA-bd_sf"/>
</dbReference>
<feature type="DNA-binding region" description="Fork-head" evidence="8">
    <location>
        <begin position="99"/>
        <end position="193"/>
    </location>
</feature>
<organism evidence="11 12">
    <name type="scientific">Calicophoron daubneyi</name>
    <name type="common">Rumen fluke</name>
    <name type="synonym">Paramphistomum daubneyi</name>
    <dbReference type="NCBI Taxonomy" id="300641"/>
    <lineage>
        <taxon>Eukaryota</taxon>
        <taxon>Metazoa</taxon>
        <taxon>Spiralia</taxon>
        <taxon>Lophotrochozoa</taxon>
        <taxon>Platyhelminthes</taxon>
        <taxon>Trematoda</taxon>
        <taxon>Digenea</taxon>
        <taxon>Plagiorchiida</taxon>
        <taxon>Pronocephalata</taxon>
        <taxon>Paramphistomoidea</taxon>
        <taxon>Paramphistomidae</taxon>
        <taxon>Calicophoron</taxon>
    </lineage>
</organism>
<dbReference type="InterPro" id="IPR018122">
    <property type="entry name" value="TF_fork_head_CS_1"/>
</dbReference>
<keyword evidence="5" id="KW-0804">Transcription</keyword>
<dbReference type="PROSITE" id="PS00658">
    <property type="entry name" value="FORK_HEAD_2"/>
    <property type="match status" value="1"/>
</dbReference>
<keyword evidence="1" id="KW-0970">Cilium biogenesis/degradation</keyword>
<feature type="domain" description="Fork-head" evidence="10">
    <location>
        <begin position="99"/>
        <end position="193"/>
    </location>
</feature>
<evidence type="ECO:0000313" key="12">
    <source>
        <dbReference type="Proteomes" id="UP001497525"/>
    </source>
</evidence>
<dbReference type="GO" id="GO:0000978">
    <property type="term" value="F:RNA polymerase II cis-regulatory region sequence-specific DNA binding"/>
    <property type="evidence" value="ECO:0007669"/>
    <property type="project" value="TreeGrafter"/>
</dbReference>
<sequence length="937" mass="103401">MSGGGLNTLSERLRKNWMQKLSLDEVPDDSLTNLTWLYDMHPIGLEVESTQRGLDFEFKSGVDYSGRTPIFAKNFSQPFAGSLFDPQVRLDYRTKLTGKPPFSYATLICLAMRELGKPKVTLSDIYGWIMNNFAYYRRTDSSWQNSVRHNLSLNKCFEKVPRDKNERGKGGFWRVNPKHADWLEANLAKCRRAAPPPGPPPPLSRSVLIQQQQSEQYSYENDLVLPCSSMSFCNPLNHVQRSNSETPGHNSLSGADLPIINSVVALSPASASSTSSLSSSPLSFGSSPSPGGYGIAKLSGQTGPANGFNSNPKNCPTTMLPLIDLDRSTGSMSVQMKSSKYMTPTRRRKSPLYNQNSQTEAYMRDLVRVDEMSVKPGENTNLKNNCDNRRIDVKTIYAAKRHLRHTKARIHSASRYKPGWVSGTRQLLCENPNLRTLRFLHKPSTRRYSRFHSNGSSIETRPRRLSDKQAENFHCADERSAGQKTRRRMDEVSTNSRLPTRILPPRHRFSLWSHPQPNCDDTAICQTVCHSNPSSKNKKEQGSPRASLRIAKGEDFRSSSIVCPIIGNDNDCDWPPPSENSKEITFPPVFNPRLCKKTLRSTDLTPPYVPAGLSPYPRTANGDGASSTVSSSSVISSLSGTSSNASDSQMYRTLRMPRHSTPRHVETQACRQLPSFSHTNSRNGAIQFGRLYPTSGEAEAFLGASPDRYKMPKWASVFLPEGEDGDLEPIFERNTRDPQESTNIFSIQNSQTVEEYLTFSDELTSVQAAKSDGRLPGLASCADGISCCSSQLDPSKGIADMLSVQTSTSTSSLLDGLDLDPVDLNFDVLDGLVESSGPIPLDLDFSLTASFSNTQSCISSDSGCSSMDSAAVSFNHSGVPAAWPKEPNSPIVPGIPWFSILDQPISFPSCSDTIETKGKHVENAKQTGRLNTPPSDR</sequence>
<dbReference type="PROSITE" id="PS50039">
    <property type="entry name" value="FORK_HEAD_3"/>
    <property type="match status" value="1"/>
</dbReference>
<evidence type="ECO:0000256" key="8">
    <source>
        <dbReference type="PROSITE-ProRule" id="PRU00089"/>
    </source>
</evidence>
<keyword evidence="3 8" id="KW-0238">DNA-binding</keyword>
<dbReference type="InterPro" id="IPR047513">
    <property type="entry name" value="FOXJ1"/>
</dbReference>
<evidence type="ECO:0000256" key="6">
    <source>
        <dbReference type="ARBA" id="ARBA00023242"/>
    </source>
</evidence>
<comment type="caution">
    <text evidence="11">The sequence shown here is derived from an EMBL/GenBank/DDBJ whole genome shotgun (WGS) entry which is preliminary data.</text>
</comment>
<comment type="similarity">
    <text evidence="7">Belongs to the FOXJ1 family.</text>
</comment>
<feature type="region of interest" description="Disordered" evidence="9">
    <location>
        <begin position="610"/>
        <end position="648"/>
    </location>
</feature>
<dbReference type="PANTHER" id="PTHR46805">
    <property type="entry name" value="FORKHEAD BOX PROTEIN J1"/>
    <property type="match status" value="1"/>
</dbReference>
<evidence type="ECO:0000256" key="4">
    <source>
        <dbReference type="ARBA" id="ARBA00023159"/>
    </source>
</evidence>
<feature type="region of interest" description="Disordered" evidence="9">
    <location>
        <begin position="331"/>
        <end position="351"/>
    </location>
</feature>